<name>A0A2N6SQ14_9LACT</name>
<dbReference type="PANTHER" id="PTHR33434">
    <property type="entry name" value="DEGV DOMAIN-CONTAINING PROTEIN DR_1986-RELATED"/>
    <property type="match status" value="1"/>
</dbReference>
<evidence type="ECO:0000313" key="3">
    <source>
        <dbReference type="EMBL" id="PMC59157.1"/>
    </source>
</evidence>
<dbReference type="AlphaFoldDB" id="A0A2N6SQ14"/>
<dbReference type="SUPFAM" id="SSF82549">
    <property type="entry name" value="DAK1/DegV-like"/>
    <property type="match status" value="1"/>
</dbReference>
<dbReference type="RefSeq" id="WP_102227574.1">
    <property type="nucleotide sequence ID" value="NZ_PNFY01000009.1"/>
</dbReference>
<dbReference type="InterPro" id="IPR043168">
    <property type="entry name" value="DegV_C"/>
</dbReference>
<evidence type="ECO:0000256" key="2">
    <source>
        <dbReference type="ARBA" id="ARBA00023121"/>
    </source>
</evidence>
<comment type="function">
    <text evidence="1">May bind long-chain fatty acids, such as palmitate, and may play a role in lipid transport or fatty acid metabolism.</text>
</comment>
<dbReference type="PROSITE" id="PS51482">
    <property type="entry name" value="DEGV"/>
    <property type="match status" value="1"/>
</dbReference>
<sequence>MNQARFAIVVDTSTNVNFELAEKYDLELLLYNVQLGDKTYVDLVEITSREFFEQMDQYDQVLSGIPSPAYVSERIETLKEKGYEGALFITTSRQLTGMYELLNLIKRDVTDFQMEIVDDQSVGAVGVLTAIWASHLRNEHMTLDQVAQIIQNKVPDSGVYAVFRTLKYVVKGGRLNKLAGAIGSLLNIQPVLKADVSTGELDIQKRVRGVKRSFQELVKVLEEELDPTRPYYLSLFAGGNDKELAQLKEQLAPYIEASQLYIELDLTPVLGVHGGPKSLGAAYYYLD</sequence>
<organism evidence="3 4">
    <name type="scientific">Dolosicoccus paucivorans</name>
    <dbReference type="NCBI Taxonomy" id="84521"/>
    <lineage>
        <taxon>Bacteria</taxon>
        <taxon>Bacillati</taxon>
        <taxon>Bacillota</taxon>
        <taxon>Bacilli</taxon>
        <taxon>Lactobacillales</taxon>
        <taxon>Aerococcaceae</taxon>
        <taxon>Dolosicoccus</taxon>
    </lineage>
</organism>
<accession>A0A2N6SQ14</accession>
<gene>
    <name evidence="3" type="ORF">CJ205_00165</name>
</gene>
<evidence type="ECO:0000256" key="1">
    <source>
        <dbReference type="ARBA" id="ARBA00003238"/>
    </source>
</evidence>
<dbReference type="GO" id="GO:0008289">
    <property type="term" value="F:lipid binding"/>
    <property type="evidence" value="ECO:0007669"/>
    <property type="project" value="UniProtKB-KW"/>
</dbReference>
<protein>
    <submittedName>
        <fullName evidence="3">DegV family protein</fullName>
    </submittedName>
</protein>
<dbReference type="NCBIfam" id="TIGR00762">
    <property type="entry name" value="DegV"/>
    <property type="match status" value="1"/>
</dbReference>
<dbReference type="Proteomes" id="UP000235682">
    <property type="component" value="Unassembled WGS sequence"/>
</dbReference>
<dbReference type="InterPro" id="IPR003797">
    <property type="entry name" value="DegV"/>
</dbReference>
<proteinExistence type="predicted"/>
<dbReference type="STRING" id="84521.SAMN04487994_103113"/>
<dbReference type="InterPro" id="IPR050270">
    <property type="entry name" value="DegV_domain_contain"/>
</dbReference>
<dbReference type="Gene3D" id="3.30.1180.10">
    <property type="match status" value="1"/>
</dbReference>
<reference evidence="3 4" key="1">
    <citation type="submission" date="2017-09" db="EMBL/GenBank/DDBJ databases">
        <title>Bacterial strain isolated from the female urinary microbiota.</title>
        <authorList>
            <person name="Thomas-White K."/>
            <person name="Kumar N."/>
            <person name="Forster S."/>
            <person name="Putonti C."/>
            <person name="Lawley T."/>
            <person name="Wolfe A.J."/>
        </authorList>
    </citation>
    <scope>NUCLEOTIDE SEQUENCE [LARGE SCALE GENOMIC DNA]</scope>
    <source>
        <strain evidence="3 4">UMB0852</strain>
    </source>
</reference>
<dbReference type="PANTHER" id="PTHR33434:SF2">
    <property type="entry name" value="FATTY ACID-BINDING PROTEIN TM_1468"/>
    <property type="match status" value="1"/>
</dbReference>
<keyword evidence="4" id="KW-1185">Reference proteome</keyword>
<dbReference type="Gene3D" id="3.40.50.10170">
    <property type="match status" value="1"/>
</dbReference>
<dbReference type="EMBL" id="PNHE01000001">
    <property type="protein sequence ID" value="PMC59157.1"/>
    <property type="molecule type" value="Genomic_DNA"/>
</dbReference>
<comment type="caution">
    <text evidence="3">The sequence shown here is derived from an EMBL/GenBank/DDBJ whole genome shotgun (WGS) entry which is preliminary data.</text>
</comment>
<dbReference type="Pfam" id="PF02645">
    <property type="entry name" value="DegV"/>
    <property type="match status" value="1"/>
</dbReference>
<evidence type="ECO:0000313" key="4">
    <source>
        <dbReference type="Proteomes" id="UP000235682"/>
    </source>
</evidence>
<dbReference type="OrthoDB" id="5429275at2"/>
<keyword evidence="2" id="KW-0446">Lipid-binding</keyword>